<dbReference type="PANTHER" id="PTHR30093:SF2">
    <property type="entry name" value="TYPE II SECRETION SYSTEM PROTEIN H"/>
    <property type="match status" value="1"/>
</dbReference>
<dbReference type="GO" id="GO:0015628">
    <property type="term" value="P:protein secretion by the type II secretion system"/>
    <property type="evidence" value="ECO:0007669"/>
    <property type="project" value="InterPro"/>
</dbReference>
<protein>
    <recommendedName>
        <fullName evidence="3">DUF1559 domain-containing protein</fullName>
    </recommendedName>
</protein>
<dbReference type="SUPFAM" id="SSF54523">
    <property type="entry name" value="Pili subunits"/>
    <property type="match status" value="1"/>
</dbReference>
<gene>
    <name evidence="4" type="ORF">S01H1_79809</name>
</gene>
<dbReference type="GO" id="GO:0015627">
    <property type="term" value="C:type II protein secretion system complex"/>
    <property type="evidence" value="ECO:0007669"/>
    <property type="project" value="InterPro"/>
</dbReference>
<name>X0Z3T9_9ZZZZ</name>
<dbReference type="EMBL" id="BARS01053836">
    <property type="protein sequence ID" value="GAG43246.1"/>
    <property type="molecule type" value="Genomic_DNA"/>
</dbReference>
<reference evidence="4" key="1">
    <citation type="journal article" date="2014" name="Front. Microbiol.">
        <title>High frequency of phylogenetically diverse reductive dehalogenase-homologous genes in deep subseafloor sedimentary metagenomes.</title>
        <authorList>
            <person name="Kawai M."/>
            <person name="Futagami T."/>
            <person name="Toyoda A."/>
            <person name="Takaki Y."/>
            <person name="Nishi S."/>
            <person name="Hori S."/>
            <person name="Arai W."/>
            <person name="Tsubouchi T."/>
            <person name="Morono Y."/>
            <person name="Uchiyama I."/>
            <person name="Ito T."/>
            <person name="Fujiyama A."/>
            <person name="Inagaki F."/>
            <person name="Takami H."/>
        </authorList>
    </citation>
    <scope>NUCLEOTIDE SEQUENCE</scope>
    <source>
        <strain evidence="4">Expedition CK06-06</strain>
    </source>
</reference>
<keyword evidence="2" id="KW-1133">Transmembrane helix</keyword>
<sequence>MREHVILTRPQVTSRGFTLVELLVVMAIIGVLMGLSIPAMQNMRELSRRSNCEQNLVRVSLALSAYAARNGHYPAGTLADSGPISSAPQGYHHNWIAGLLPMLDAANVYEA</sequence>
<dbReference type="InterPro" id="IPR000983">
    <property type="entry name" value="Bac_GSPG_pilin"/>
</dbReference>
<dbReference type="InterPro" id="IPR045584">
    <property type="entry name" value="Pilin-like"/>
</dbReference>
<organism evidence="4">
    <name type="scientific">marine sediment metagenome</name>
    <dbReference type="NCBI Taxonomy" id="412755"/>
    <lineage>
        <taxon>unclassified sequences</taxon>
        <taxon>metagenomes</taxon>
        <taxon>ecological metagenomes</taxon>
    </lineage>
</organism>
<dbReference type="Pfam" id="PF07963">
    <property type="entry name" value="N_methyl"/>
    <property type="match status" value="1"/>
</dbReference>
<dbReference type="PANTHER" id="PTHR30093">
    <property type="entry name" value="GENERAL SECRETION PATHWAY PROTEIN G"/>
    <property type="match status" value="1"/>
</dbReference>
<dbReference type="InterPro" id="IPR012902">
    <property type="entry name" value="N_methyl_site"/>
</dbReference>
<evidence type="ECO:0000259" key="3">
    <source>
        <dbReference type="Pfam" id="PF07596"/>
    </source>
</evidence>
<feature type="non-terminal residue" evidence="4">
    <location>
        <position position="111"/>
    </location>
</feature>
<comment type="caution">
    <text evidence="4">The sequence shown here is derived from an EMBL/GenBank/DDBJ whole genome shotgun (WGS) entry which is preliminary data.</text>
</comment>
<evidence type="ECO:0000256" key="1">
    <source>
        <dbReference type="ARBA" id="ARBA00022481"/>
    </source>
</evidence>
<keyword evidence="2" id="KW-0472">Membrane</keyword>
<evidence type="ECO:0000313" key="4">
    <source>
        <dbReference type="EMBL" id="GAG43246.1"/>
    </source>
</evidence>
<feature type="transmembrane region" description="Helical" evidence="2">
    <location>
        <begin position="20"/>
        <end position="40"/>
    </location>
</feature>
<proteinExistence type="predicted"/>
<dbReference type="AlphaFoldDB" id="X0Z3T9"/>
<dbReference type="Gene3D" id="3.30.700.10">
    <property type="entry name" value="Glycoprotein, Type 4 Pilin"/>
    <property type="match status" value="1"/>
</dbReference>
<dbReference type="PRINTS" id="PR00813">
    <property type="entry name" value="BCTERIALGSPG"/>
</dbReference>
<evidence type="ECO:0000256" key="2">
    <source>
        <dbReference type="SAM" id="Phobius"/>
    </source>
</evidence>
<feature type="domain" description="DUF1559" evidence="3">
    <location>
        <begin position="41"/>
        <end position="110"/>
    </location>
</feature>
<dbReference type="InterPro" id="IPR011453">
    <property type="entry name" value="DUF1559"/>
</dbReference>
<dbReference type="PROSITE" id="PS00409">
    <property type="entry name" value="PROKAR_NTER_METHYL"/>
    <property type="match status" value="1"/>
</dbReference>
<keyword evidence="2" id="KW-0812">Transmembrane</keyword>
<keyword evidence="1" id="KW-0488">Methylation</keyword>
<dbReference type="Pfam" id="PF07596">
    <property type="entry name" value="SBP_bac_10"/>
    <property type="match status" value="1"/>
</dbReference>
<accession>X0Z3T9</accession>
<dbReference type="NCBIfam" id="TIGR02532">
    <property type="entry name" value="IV_pilin_GFxxxE"/>
    <property type="match status" value="1"/>
</dbReference>